<evidence type="ECO:0000313" key="3">
    <source>
        <dbReference type="Proteomes" id="UP001176806"/>
    </source>
</evidence>
<feature type="signal peptide" evidence="1">
    <location>
        <begin position="1"/>
        <end position="20"/>
    </location>
</feature>
<organism evidence="2 3">
    <name type="scientific">Flavivirga jejuensis</name>
    <dbReference type="NCBI Taxonomy" id="870487"/>
    <lineage>
        <taxon>Bacteria</taxon>
        <taxon>Pseudomonadati</taxon>
        <taxon>Bacteroidota</taxon>
        <taxon>Flavobacteriia</taxon>
        <taxon>Flavobacteriales</taxon>
        <taxon>Flavobacteriaceae</taxon>
        <taxon>Flavivirga</taxon>
    </lineage>
</organism>
<accession>A0ABT8WTD8</accession>
<reference evidence="2" key="1">
    <citation type="submission" date="2023-07" db="EMBL/GenBank/DDBJ databases">
        <title>Two novel species in the genus Flavivirga.</title>
        <authorList>
            <person name="Kwon K."/>
        </authorList>
    </citation>
    <scope>NUCLEOTIDE SEQUENCE</scope>
    <source>
        <strain evidence="2">KACC 14158</strain>
    </source>
</reference>
<dbReference type="Proteomes" id="UP001176806">
    <property type="component" value="Unassembled WGS sequence"/>
</dbReference>
<evidence type="ECO:0000313" key="2">
    <source>
        <dbReference type="EMBL" id="MDO5976239.1"/>
    </source>
</evidence>
<proteinExistence type="predicted"/>
<keyword evidence="1" id="KW-0732">Signal</keyword>
<comment type="caution">
    <text evidence="2">The sequence shown here is derived from an EMBL/GenBank/DDBJ whole genome shotgun (WGS) entry which is preliminary data.</text>
</comment>
<dbReference type="RefSeq" id="WP_303303511.1">
    <property type="nucleotide sequence ID" value="NZ_BAABDA010000028.1"/>
</dbReference>
<dbReference type="EMBL" id="JAUOEL010000007">
    <property type="protein sequence ID" value="MDO5976239.1"/>
    <property type="molecule type" value="Genomic_DNA"/>
</dbReference>
<sequence length="186" mass="20819">MKNRHLLLFLLLISFSINIAGQEELTYIPEMSAKKKGTKSKQLEGMDGTVEKVTILSQKDHSVEINIHQEGYDGKQIKVFALSKSGTRIVMPITPFVKKVSSGKKTIKARLNLSGDNQKNSDFIEVVITNGIFRLKGISYVYEFKKQWSPKGSDAGQDSSSLANRPSRTIVLELKPVGTARRFFNQ</sequence>
<name>A0ABT8WTD8_9FLAO</name>
<evidence type="ECO:0008006" key="4">
    <source>
        <dbReference type="Google" id="ProtNLM"/>
    </source>
</evidence>
<protein>
    <recommendedName>
        <fullName evidence="4">PEGA domain-containing protein</fullName>
    </recommendedName>
</protein>
<evidence type="ECO:0000256" key="1">
    <source>
        <dbReference type="SAM" id="SignalP"/>
    </source>
</evidence>
<feature type="chain" id="PRO_5046156138" description="PEGA domain-containing protein" evidence="1">
    <location>
        <begin position="21"/>
        <end position="186"/>
    </location>
</feature>
<gene>
    <name evidence="2" type="ORF">Q4Q40_18730</name>
</gene>
<keyword evidence="3" id="KW-1185">Reference proteome</keyword>